<feature type="transmembrane region" description="Helical" evidence="1">
    <location>
        <begin position="80"/>
        <end position="99"/>
    </location>
</feature>
<reference evidence="3" key="1">
    <citation type="submission" date="2016-10" db="EMBL/GenBank/DDBJ databases">
        <authorList>
            <person name="Varghese N."/>
            <person name="Submissions S."/>
        </authorList>
    </citation>
    <scope>NUCLEOTIDE SEQUENCE [LARGE SCALE GENOMIC DNA]</scope>
    <source>
        <strain evidence="3">DSM 26542</strain>
    </source>
</reference>
<evidence type="ECO:0000256" key="1">
    <source>
        <dbReference type="SAM" id="Phobius"/>
    </source>
</evidence>
<dbReference type="OrthoDB" id="9790326at2"/>
<keyword evidence="1" id="KW-0472">Membrane</keyword>
<evidence type="ECO:0000313" key="3">
    <source>
        <dbReference type="Proteomes" id="UP000243887"/>
    </source>
</evidence>
<organism evidence="2 3">
    <name type="scientific">Myroides guanonis</name>
    <dbReference type="NCBI Taxonomy" id="1150112"/>
    <lineage>
        <taxon>Bacteria</taxon>
        <taxon>Pseudomonadati</taxon>
        <taxon>Bacteroidota</taxon>
        <taxon>Flavobacteriia</taxon>
        <taxon>Flavobacteriales</taxon>
        <taxon>Flavobacteriaceae</taxon>
        <taxon>Myroides</taxon>
    </lineage>
</organism>
<protein>
    <recommendedName>
        <fullName evidence="4">DUF983 domain-containing protein</fullName>
    </recommendedName>
</protein>
<dbReference type="Proteomes" id="UP000243887">
    <property type="component" value="Unassembled WGS sequence"/>
</dbReference>
<dbReference type="STRING" id="1150112.SAMN04487893_10563"/>
<dbReference type="AlphaFoldDB" id="A0A1I3Q5Z7"/>
<keyword evidence="1" id="KW-1133">Transmembrane helix</keyword>
<dbReference type="EMBL" id="FORU01000005">
    <property type="protein sequence ID" value="SFJ29032.1"/>
    <property type="molecule type" value="Genomic_DNA"/>
</dbReference>
<dbReference type="InterPro" id="IPR009325">
    <property type="entry name" value="DUF983"/>
</dbReference>
<dbReference type="RefSeq" id="WP_090678549.1">
    <property type="nucleotide sequence ID" value="NZ_FORU01000005.1"/>
</dbReference>
<evidence type="ECO:0008006" key="4">
    <source>
        <dbReference type="Google" id="ProtNLM"/>
    </source>
</evidence>
<keyword evidence="3" id="KW-1185">Reference proteome</keyword>
<feature type="transmembrane region" description="Helical" evidence="1">
    <location>
        <begin position="52"/>
        <end position="74"/>
    </location>
</feature>
<accession>A0A1I3Q5Z7</accession>
<proteinExistence type="predicted"/>
<keyword evidence="1" id="KW-0812">Transmembrane</keyword>
<name>A0A1I3Q5Z7_9FLAO</name>
<dbReference type="Pfam" id="PF06170">
    <property type="entry name" value="DUF983"/>
    <property type="match status" value="1"/>
</dbReference>
<sequence>MSFLKKIIGGNCPNCGKTKLFYDKGNIFLFRLPKMKNTCSECHYNFHRETGFYFGAMYVSYALTVAQMVAVMVIGLLFNISVLNMFIAITIIAFLLFTFNYRISRIIWLNIFYQKE</sequence>
<evidence type="ECO:0000313" key="2">
    <source>
        <dbReference type="EMBL" id="SFJ29032.1"/>
    </source>
</evidence>
<gene>
    <name evidence="2" type="ORF">SAMN04487893_10563</name>
</gene>